<protein>
    <submittedName>
        <fullName evidence="1">Uncharacterized protein</fullName>
    </submittedName>
</protein>
<dbReference type="GO" id="GO:0007166">
    <property type="term" value="P:cell surface receptor signaling pathway"/>
    <property type="evidence" value="ECO:0007669"/>
    <property type="project" value="InterPro"/>
</dbReference>
<dbReference type="Proteomes" id="UP000077266">
    <property type="component" value="Unassembled WGS sequence"/>
</dbReference>
<organism evidence="1 2">
    <name type="scientific">Exidia glandulosa HHB12029</name>
    <dbReference type="NCBI Taxonomy" id="1314781"/>
    <lineage>
        <taxon>Eukaryota</taxon>
        <taxon>Fungi</taxon>
        <taxon>Dikarya</taxon>
        <taxon>Basidiomycota</taxon>
        <taxon>Agaricomycotina</taxon>
        <taxon>Agaricomycetes</taxon>
        <taxon>Auriculariales</taxon>
        <taxon>Exidiaceae</taxon>
        <taxon>Exidia</taxon>
    </lineage>
</organism>
<accession>A0A165ESU6</accession>
<dbReference type="InterPro" id="IPR036537">
    <property type="entry name" value="Adaptor_Cbl_N_dom_sf"/>
</dbReference>
<dbReference type="InterPro" id="IPR059179">
    <property type="entry name" value="MLKL-like_MCAfunc"/>
</dbReference>
<dbReference type="Gene3D" id="1.20.930.20">
    <property type="entry name" value="Adaptor protein Cbl, N-terminal domain"/>
    <property type="match status" value="1"/>
</dbReference>
<keyword evidence="2" id="KW-1185">Reference proteome</keyword>
<proteinExistence type="predicted"/>
<dbReference type="InParanoid" id="A0A165ESU6"/>
<sequence>MSTSRALITTKKSSWKDPALTGALLALKIAKEATGDVPIVKQIVGVALSIVEIAEKAEKNRDALCMLAEKAATLAQRVKQVVTDRPVNGQLVAILEHLTLVLDKVEAFMLKETVKSNAVTKIYRGLFVLQHKVDELANEMQTEIEGFMMAALVDTRLYLAENAQHDGQFALLRDYQVRKLGVILERETEHGTVAYAKARVDGVSELMVVKYLKGGVQTGLTSDAWSASTEDIMTQVSTLELSHPNVAQFYGRGRRDGTTRFLVLRTGAYHAEHYLSQSCLNDTERFPEYYRMRIYVLAASAHLEGMGIAWFPRSLSQILVDDHGQPYIGALDDLVSSERCSRPDQAAWVFWCLSQLRRLAAPAHVHCKEAASPESCDNGLLKACMESNISYSPILHQVWARICAEELYIEIATQEEPFADFSQLSPVTISEAKRHNNDLFSSQYPPIQQQLNSVATIPQDNNELNDGRIEEESLEVQFECQLVFDSEFLGGYHILHGFRSMLAYCTETGYIYKSYIIDLPKEVAADMCMILHDVDDPEEALDLFSYCEFFHGVARVPLALM</sequence>
<dbReference type="AlphaFoldDB" id="A0A165ESU6"/>
<gene>
    <name evidence="1" type="ORF">EXIGLDRAFT_723619</name>
</gene>
<dbReference type="CDD" id="cd21037">
    <property type="entry name" value="MLKL_NTD"/>
    <property type="match status" value="1"/>
</dbReference>
<dbReference type="OrthoDB" id="3319207at2759"/>
<dbReference type="EMBL" id="KV426121">
    <property type="protein sequence ID" value="KZV87600.1"/>
    <property type="molecule type" value="Genomic_DNA"/>
</dbReference>
<evidence type="ECO:0000313" key="1">
    <source>
        <dbReference type="EMBL" id="KZV87600.1"/>
    </source>
</evidence>
<name>A0A165ESU6_EXIGL</name>
<reference evidence="1 2" key="1">
    <citation type="journal article" date="2016" name="Mol. Biol. Evol.">
        <title>Comparative Genomics of Early-Diverging Mushroom-Forming Fungi Provides Insights into the Origins of Lignocellulose Decay Capabilities.</title>
        <authorList>
            <person name="Nagy L.G."/>
            <person name="Riley R."/>
            <person name="Tritt A."/>
            <person name="Adam C."/>
            <person name="Daum C."/>
            <person name="Floudas D."/>
            <person name="Sun H."/>
            <person name="Yadav J.S."/>
            <person name="Pangilinan J."/>
            <person name="Larsson K.H."/>
            <person name="Matsuura K."/>
            <person name="Barry K."/>
            <person name="Labutti K."/>
            <person name="Kuo R."/>
            <person name="Ohm R.A."/>
            <person name="Bhattacharya S.S."/>
            <person name="Shirouzu T."/>
            <person name="Yoshinaga Y."/>
            <person name="Martin F.M."/>
            <person name="Grigoriev I.V."/>
            <person name="Hibbett D.S."/>
        </authorList>
    </citation>
    <scope>NUCLEOTIDE SEQUENCE [LARGE SCALE GENOMIC DNA]</scope>
    <source>
        <strain evidence="1 2">HHB12029</strain>
    </source>
</reference>
<evidence type="ECO:0000313" key="2">
    <source>
        <dbReference type="Proteomes" id="UP000077266"/>
    </source>
</evidence>